<gene>
    <name evidence="2" type="ORF">BKK80_15545</name>
</gene>
<dbReference type="EMBL" id="CP017754">
    <property type="protein sequence ID" value="AOZ07072.1"/>
    <property type="molecule type" value="Genomic_DNA"/>
</dbReference>
<reference evidence="2 3" key="1">
    <citation type="submission" date="2016-10" db="EMBL/GenBank/DDBJ databases">
        <title>Complete genome sequences of three Cupriavidus strains isolated from various Malaysian environments.</title>
        <authorList>
            <person name="Abdullah A.A.-A."/>
            <person name="Shafie N.A.H."/>
            <person name="Lau N.S."/>
        </authorList>
    </citation>
    <scope>NUCLEOTIDE SEQUENCE [LARGE SCALE GENOMIC DNA]</scope>
    <source>
        <strain evidence="2 3">USMAA1020</strain>
    </source>
</reference>
<dbReference type="InterPro" id="IPR032314">
    <property type="entry name" value="DUF4845"/>
</dbReference>
<keyword evidence="1" id="KW-0812">Transmembrane</keyword>
<name>A0ABN4TIP2_9BURK</name>
<accession>A0ABN4TIP2</accession>
<protein>
    <submittedName>
        <fullName evidence="2">DUF4845 domain-containing protein</fullName>
    </submittedName>
</protein>
<feature type="transmembrane region" description="Helical" evidence="1">
    <location>
        <begin position="23"/>
        <end position="43"/>
    </location>
</feature>
<sequence length="131" mass="14019">MGQTGRSGAVGGGRLRPTRMRGFSLGTLLVVVLVAVGVVIPVIKTIPSLLEYFSVKRAVAYARQQASGKQEVAGYFDKQAQIDRITALRGDDLDIQESEGGGIGAVSFSYRSEVPIYGPLSFLITYSGTQY</sequence>
<keyword evidence="1" id="KW-1133">Transmembrane helix</keyword>
<proteinExistence type="predicted"/>
<evidence type="ECO:0000313" key="3">
    <source>
        <dbReference type="Proteomes" id="UP000177515"/>
    </source>
</evidence>
<dbReference type="Proteomes" id="UP000177515">
    <property type="component" value="Chromosome 1"/>
</dbReference>
<evidence type="ECO:0000256" key="1">
    <source>
        <dbReference type="SAM" id="Phobius"/>
    </source>
</evidence>
<organism evidence="2 3">
    <name type="scientific">Cupriavidus malaysiensis</name>
    <dbReference type="NCBI Taxonomy" id="367825"/>
    <lineage>
        <taxon>Bacteria</taxon>
        <taxon>Pseudomonadati</taxon>
        <taxon>Pseudomonadota</taxon>
        <taxon>Betaproteobacteria</taxon>
        <taxon>Burkholderiales</taxon>
        <taxon>Burkholderiaceae</taxon>
        <taxon>Cupriavidus</taxon>
    </lineage>
</organism>
<keyword evidence="3" id="KW-1185">Reference proteome</keyword>
<keyword evidence="1" id="KW-0472">Membrane</keyword>
<evidence type="ECO:0000313" key="2">
    <source>
        <dbReference type="EMBL" id="AOZ07072.1"/>
    </source>
</evidence>
<dbReference type="Pfam" id="PF16137">
    <property type="entry name" value="DUF4845"/>
    <property type="match status" value="1"/>
</dbReference>